<dbReference type="PANTHER" id="PTHR12630">
    <property type="entry name" value="N-LINKED OLIGOSACCHARIDE PROCESSING"/>
    <property type="match status" value="1"/>
</dbReference>
<evidence type="ECO:0008006" key="4">
    <source>
        <dbReference type="Google" id="ProtNLM"/>
    </source>
</evidence>
<dbReference type="SMR" id="A2E521"/>
<dbReference type="VEuPathDB" id="TrichDB:TVAG_027820"/>
<dbReference type="EMBL" id="DS113305">
    <property type="protein sequence ID" value="EAY12229.1"/>
    <property type="molecule type" value="Genomic_DNA"/>
</dbReference>
<name>A2E521_TRIV3</name>
<protein>
    <recommendedName>
        <fullName evidence="4">Glucosidase 2 subunit beta</fullName>
    </recommendedName>
</protein>
<evidence type="ECO:0000313" key="3">
    <source>
        <dbReference type="Proteomes" id="UP000001542"/>
    </source>
</evidence>
<dbReference type="GO" id="GO:0006491">
    <property type="term" value="P:N-glycan processing"/>
    <property type="evidence" value="ECO:0000318"/>
    <property type="project" value="GO_Central"/>
</dbReference>
<dbReference type="PANTHER" id="PTHR12630:SF1">
    <property type="entry name" value="GLUCOSIDASE 2 SUBUNIT BETA"/>
    <property type="match status" value="1"/>
</dbReference>
<evidence type="ECO:0000256" key="1">
    <source>
        <dbReference type="SAM" id="Coils"/>
    </source>
</evidence>
<dbReference type="InParanoid" id="A2E521"/>
<dbReference type="RefSeq" id="XP_001324452.1">
    <property type="nucleotide sequence ID" value="XM_001324417.1"/>
</dbReference>
<dbReference type="STRING" id="5722.A2E521"/>
<dbReference type="KEGG" id="tva:4770191"/>
<organism evidence="2 3">
    <name type="scientific">Trichomonas vaginalis (strain ATCC PRA-98 / G3)</name>
    <dbReference type="NCBI Taxonomy" id="412133"/>
    <lineage>
        <taxon>Eukaryota</taxon>
        <taxon>Metamonada</taxon>
        <taxon>Parabasalia</taxon>
        <taxon>Trichomonadida</taxon>
        <taxon>Trichomonadidae</taxon>
        <taxon>Trichomonas</taxon>
    </lineage>
</organism>
<gene>
    <name evidence="2" type="ORF">TVAG_027820</name>
</gene>
<reference evidence="2" key="2">
    <citation type="journal article" date="2007" name="Science">
        <title>Draft genome sequence of the sexually transmitted pathogen Trichomonas vaginalis.</title>
        <authorList>
            <person name="Carlton J.M."/>
            <person name="Hirt R.P."/>
            <person name="Silva J.C."/>
            <person name="Delcher A.L."/>
            <person name="Schatz M."/>
            <person name="Zhao Q."/>
            <person name="Wortman J.R."/>
            <person name="Bidwell S.L."/>
            <person name="Alsmark U.C.M."/>
            <person name="Besteiro S."/>
            <person name="Sicheritz-Ponten T."/>
            <person name="Noel C.J."/>
            <person name="Dacks J.B."/>
            <person name="Foster P.G."/>
            <person name="Simillion C."/>
            <person name="Van de Peer Y."/>
            <person name="Miranda-Saavedra D."/>
            <person name="Barton G.J."/>
            <person name="Westrop G.D."/>
            <person name="Mueller S."/>
            <person name="Dessi D."/>
            <person name="Fiori P.L."/>
            <person name="Ren Q."/>
            <person name="Paulsen I."/>
            <person name="Zhang H."/>
            <person name="Bastida-Corcuera F.D."/>
            <person name="Simoes-Barbosa A."/>
            <person name="Brown M.T."/>
            <person name="Hayes R.D."/>
            <person name="Mukherjee M."/>
            <person name="Okumura C.Y."/>
            <person name="Schneider R."/>
            <person name="Smith A.J."/>
            <person name="Vanacova S."/>
            <person name="Villalvazo M."/>
            <person name="Haas B.J."/>
            <person name="Pertea M."/>
            <person name="Feldblyum T.V."/>
            <person name="Utterback T.R."/>
            <person name="Shu C.L."/>
            <person name="Osoegawa K."/>
            <person name="de Jong P.J."/>
            <person name="Hrdy I."/>
            <person name="Horvathova L."/>
            <person name="Zubacova Z."/>
            <person name="Dolezal P."/>
            <person name="Malik S.B."/>
            <person name="Logsdon J.M. Jr."/>
            <person name="Henze K."/>
            <person name="Gupta A."/>
            <person name="Wang C.C."/>
            <person name="Dunne R.L."/>
            <person name="Upcroft J.A."/>
            <person name="Upcroft P."/>
            <person name="White O."/>
            <person name="Salzberg S.L."/>
            <person name="Tang P."/>
            <person name="Chiu C.-H."/>
            <person name="Lee Y.-S."/>
            <person name="Embley T.M."/>
            <person name="Coombs G.H."/>
            <person name="Mottram J.C."/>
            <person name="Tachezy J."/>
            <person name="Fraser-Liggett C.M."/>
            <person name="Johnson P.J."/>
        </authorList>
    </citation>
    <scope>NUCLEOTIDE SEQUENCE [LARGE SCALE GENOMIC DNA]</scope>
    <source>
        <strain evidence="2">G3</strain>
    </source>
</reference>
<dbReference type="GO" id="GO:0017177">
    <property type="term" value="C:glucosidase II complex"/>
    <property type="evidence" value="ECO:0000318"/>
    <property type="project" value="GO_Central"/>
</dbReference>
<feature type="coiled-coil region" evidence="1">
    <location>
        <begin position="112"/>
        <end position="146"/>
    </location>
</feature>
<reference evidence="2" key="1">
    <citation type="submission" date="2006-10" db="EMBL/GenBank/DDBJ databases">
        <authorList>
            <person name="Amadeo P."/>
            <person name="Zhao Q."/>
            <person name="Wortman J."/>
            <person name="Fraser-Liggett C."/>
            <person name="Carlton J."/>
        </authorList>
    </citation>
    <scope>NUCLEOTIDE SEQUENCE</scope>
    <source>
        <strain evidence="2">G3</strain>
    </source>
</reference>
<accession>A2E521</accession>
<sequence length="428" mass="49421">MFLFLVSLYGEFKPEYFSERYRMHFNLDSMKFKCFNENKEISIDDIDDGICNCCDGSDEVSNTSFSCPNTCPIHVKNSEANELKGIFNKGIVNRVVLGAQGQQLYHELSELNKIQTQKRDELSATLKEARAQLKKQKKDIKKWVYESNGLPMPDKAKLAAEREKYINRVEKVAYRQDAAEEEEGEGFEVPQIDQEAFKKRKQHRALKWDYAQKEKYINLLNTAIDKTKITESSGNVFLAKLRVAETVKYHPTYQAYLDTQKIVHDTSDELSKIGNSVYMNNLRLEIDYGADKQWYQSYGKTLTAPIANTPNKVSISLLQRASVRLPSTGCSRSNDYGAYIKRINNILVYQAEHVDVFKGQRSMRVKCLCHPEYVVLEAHENTDNRAEAVIGLPEVCPAQYSDNEFTQWLREIQYYKSDLLKGTEFEYL</sequence>
<dbReference type="AlphaFoldDB" id="A2E521"/>
<proteinExistence type="predicted"/>
<keyword evidence="1" id="KW-0175">Coiled coil</keyword>
<keyword evidence="3" id="KW-1185">Reference proteome</keyword>
<dbReference type="InterPro" id="IPR039794">
    <property type="entry name" value="Gtb1-like"/>
</dbReference>
<dbReference type="VEuPathDB" id="TrichDB:TVAGG3_0420540"/>
<dbReference type="Proteomes" id="UP000001542">
    <property type="component" value="Unassembled WGS sequence"/>
</dbReference>
<evidence type="ECO:0000313" key="2">
    <source>
        <dbReference type="EMBL" id="EAY12229.1"/>
    </source>
</evidence>